<dbReference type="Pfam" id="PF08798">
    <property type="entry name" value="CRISPR_assoc"/>
    <property type="match status" value="1"/>
</dbReference>
<evidence type="ECO:0008006" key="3">
    <source>
        <dbReference type="Google" id="ProtNLM"/>
    </source>
</evidence>
<comment type="caution">
    <text evidence="1">The sequence shown here is derived from an EMBL/GenBank/DDBJ whole genome shotgun (WGS) entry which is preliminary data.</text>
</comment>
<dbReference type="SMART" id="SM01101">
    <property type="entry name" value="CRISPR_assoc"/>
    <property type="match status" value="1"/>
</dbReference>
<evidence type="ECO:0000313" key="1">
    <source>
        <dbReference type="EMBL" id="KYO51562.1"/>
    </source>
</evidence>
<dbReference type="SUPFAM" id="SSF117987">
    <property type="entry name" value="CRISPR-associated protein"/>
    <property type="match status" value="1"/>
</dbReference>
<protein>
    <recommendedName>
        <fullName evidence="3">Type I-E CRISPR-associated protein Cas6/Cse3/CasE</fullName>
    </recommendedName>
</protein>
<dbReference type="RefSeq" id="WP_062766042.1">
    <property type="nucleotide sequence ID" value="NZ_CP121044.1"/>
</dbReference>
<dbReference type="GeneID" id="97239853"/>
<accession>A0A162KLK9</accession>
<organism evidence="1 2">
    <name type="scientific">Tistrella mobilis</name>
    <dbReference type="NCBI Taxonomy" id="171437"/>
    <lineage>
        <taxon>Bacteria</taxon>
        <taxon>Pseudomonadati</taxon>
        <taxon>Pseudomonadota</taxon>
        <taxon>Alphaproteobacteria</taxon>
        <taxon>Geminicoccales</taxon>
        <taxon>Geminicoccaceae</taxon>
        <taxon>Tistrella</taxon>
    </lineage>
</organism>
<proteinExistence type="predicted"/>
<name>A0A162KLK9_9PROT</name>
<reference evidence="1 2" key="1">
    <citation type="submission" date="2015-12" db="EMBL/GenBank/DDBJ databases">
        <title>Genome sequence of Tistrella mobilis MCCC 1A02139.</title>
        <authorList>
            <person name="Lu L."/>
            <person name="Lai Q."/>
            <person name="Shao Z."/>
            <person name="Qian P."/>
        </authorList>
    </citation>
    <scope>NUCLEOTIDE SEQUENCE [LARGE SCALE GENOMIC DNA]</scope>
    <source>
        <strain evidence="1 2">MCCC 1A02139</strain>
    </source>
</reference>
<sequence>MTDLHFIRLTLHLDELGRWAAGRDRGWAGRGVRQTFDEGRALHHLLAETFGQGVLQPFRLFPMAGGERGSLYAYATADAAALTETARACAMPEIEAVVDLDRIQGKPMPGHWTAGRRFGFDVRVRPVRRISRPLPRADGDAFAPGAELDAFLVEALRRFPEGARDEAMLRAGRSREAVYADWLAEQIGAAAQLEAGTRLAGFERRRLARTGRAPEGPDAILHGTLVITDPEAFTALLARGLGRHRAYGYGMLLLRPPGRDG</sequence>
<gene>
    <name evidence="1" type="ORF">AUP44_08565</name>
</gene>
<dbReference type="Proteomes" id="UP000075787">
    <property type="component" value="Unassembled WGS sequence"/>
</dbReference>
<dbReference type="EMBL" id="LPZR01000171">
    <property type="protein sequence ID" value="KYO51562.1"/>
    <property type="molecule type" value="Genomic_DNA"/>
</dbReference>
<dbReference type="AlphaFoldDB" id="A0A162KLK9"/>
<dbReference type="InterPro" id="IPR010179">
    <property type="entry name" value="CRISPR-assoc_prot_Cse3"/>
</dbReference>
<dbReference type="OrthoDB" id="9795689at2"/>
<evidence type="ECO:0000313" key="2">
    <source>
        <dbReference type="Proteomes" id="UP000075787"/>
    </source>
</evidence>
<dbReference type="Gene3D" id="3.30.70.1210">
    <property type="entry name" value="Crispr-associated protein, domain 2"/>
    <property type="match status" value="1"/>
</dbReference>